<dbReference type="Gene3D" id="3.40.50.10810">
    <property type="entry name" value="Tandem AAA-ATPase domain"/>
    <property type="match status" value="1"/>
</dbReference>
<evidence type="ECO:0000256" key="2">
    <source>
        <dbReference type="ARBA" id="ARBA00022801"/>
    </source>
</evidence>
<keyword evidence="1" id="KW-0547">Nucleotide-binding</keyword>
<dbReference type="PANTHER" id="PTHR45626">
    <property type="entry name" value="TRANSCRIPTION TERMINATION FACTOR 2-RELATED"/>
    <property type="match status" value="1"/>
</dbReference>
<evidence type="ECO:0000313" key="7">
    <source>
        <dbReference type="EMBL" id="KAK5081904.1"/>
    </source>
</evidence>
<dbReference type="SMART" id="SM00487">
    <property type="entry name" value="DEXDc"/>
    <property type="match status" value="1"/>
</dbReference>
<dbReference type="InterPro" id="IPR038718">
    <property type="entry name" value="SNF2-like_sf"/>
</dbReference>
<organism evidence="7 8">
    <name type="scientific">Lithohypha guttulata</name>
    <dbReference type="NCBI Taxonomy" id="1690604"/>
    <lineage>
        <taxon>Eukaryota</taxon>
        <taxon>Fungi</taxon>
        <taxon>Dikarya</taxon>
        <taxon>Ascomycota</taxon>
        <taxon>Pezizomycotina</taxon>
        <taxon>Eurotiomycetes</taxon>
        <taxon>Chaetothyriomycetidae</taxon>
        <taxon>Chaetothyriales</taxon>
        <taxon>Trichomeriaceae</taxon>
        <taxon>Lithohypha</taxon>
    </lineage>
</organism>
<evidence type="ECO:0000256" key="1">
    <source>
        <dbReference type="ARBA" id="ARBA00022741"/>
    </source>
</evidence>
<dbReference type="PANTHER" id="PTHR45626:SF22">
    <property type="entry name" value="DNA REPAIR PROTEIN RAD5"/>
    <property type="match status" value="1"/>
</dbReference>
<dbReference type="Pfam" id="PF00271">
    <property type="entry name" value="Helicase_C"/>
    <property type="match status" value="1"/>
</dbReference>
<dbReference type="PROSITE" id="PS51194">
    <property type="entry name" value="HELICASE_CTER"/>
    <property type="match status" value="1"/>
</dbReference>
<feature type="domain" description="Helicase ATP-binding" evidence="5">
    <location>
        <begin position="435"/>
        <end position="619"/>
    </location>
</feature>
<comment type="caution">
    <text evidence="7">The sequence shown here is derived from an EMBL/GenBank/DDBJ whole genome shotgun (WGS) entry which is preliminary data.</text>
</comment>
<accession>A0ABR0K192</accession>
<keyword evidence="3" id="KW-0067">ATP-binding</keyword>
<gene>
    <name evidence="7" type="ORF">LTR24_008047</name>
</gene>
<dbReference type="Gene3D" id="3.40.50.300">
    <property type="entry name" value="P-loop containing nucleotide triphosphate hydrolases"/>
    <property type="match status" value="1"/>
</dbReference>
<dbReference type="Pfam" id="PF00176">
    <property type="entry name" value="SNF2-rel_dom"/>
    <property type="match status" value="1"/>
</dbReference>
<dbReference type="EMBL" id="JAVRRG010000131">
    <property type="protein sequence ID" value="KAK5081904.1"/>
    <property type="molecule type" value="Genomic_DNA"/>
</dbReference>
<dbReference type="CDD" id="cd18008">
    <property type="entry name" value="DEXDc_SHPRH-like"/>
    <property type="match status" value="1"/>
</dbReference>
<reference evidence="7 8" key="1">
    <citation type="submission" date="2023-08" db="EMBL/GenBank/DDBJ databases">
        <title>Black Yeasts Isolated from many extreme environments.</title>
        <authorList>
            <person name="Coleine C."/>
            <person name="Stajich J.E."/>
            <person name="Selbmann L."/>
        </authorList>
    </citation>
    <scope>NUCLEOTIDE SEQUENCE [LARGE SCALE GENOMIC DNA]</scope>
    <source>
        <strain evidence="7 8">CCFEE 5885</strain>
    </source>
</reference>
<proteinExistence type="predicted"/>
<dbReference type="SMART" id="SM00490">
    <property type="entry name" value="HELICc"/>
    <property type="match status" value="1"/>
</dbReference>
<dbReference type="InterPro" id="IPR027417">
    <property type="entry name" value="P-loop_NTPase"/>
</dbReference>
<keyword evidence="8" id="KW-1185">Reference proteome</keyword>
<dbReference type="Proteomes" id="UP001345013">
    <property type="component" value="Unassembled WGS sequence"/>
</dbReference>
<keyword evidence="2" id="KW-0378">Hydrolase</keyword>
<feature type="region of interest" description="Disordered" evidence="4">
    <location>
        <begin position="963"/>
        <end position="988"/>
    </location>
</feature>
<dbReference type="InterPro" id="IPR000330">
    <property type="entry name" value="SNF2_N"/>
</dbReference>
<protein>
    <submittedName>
        <fullName evidence="7">Uncharacterized protein</fullName>
    </submittedName>
</protein>
<evidence type="ECO:0000259" key="5">
    <source>
        <dbReference type="PROSITE" id="PS51192"/>
    </source>
</evidence>
<evidence type="ECO:0000256" key="3">
    <source>
        <dbReference type="ARBA" id="ARBA00022840"/>
    </source>
</evidence>
<sequence length="988" mass="111084">MEGRQRVSSDWNLTTITYESEVLCANHLAVIPTLSTATPYNHIWPATQQHWQCDDHRRKRQKVNDDRWYECSTACHPVPQEHGIDHGTTITETTSPQIDWSASYAQHDSLKGLIVSQTIGSVDTFSQPQPESQSFAHGRSEQPTAVRSSVESAQYRQHQHFAIPTVPCDVGGIHDEEEQKGDRGDDTEDTEEDIVCYGLLYNLDHMQLDFKPSADQELLWNSRAGCISTRDKAVRPTQRVATILVSLSDEAGTTFDLKLDYSQDDESRTYKPRQSKDESNTTTYALSVVLYGPRSALDVVGDWLDYIGLYLQTPSYCTKDVPYCNPHRMTQPNARVIMTSQLSGSLEQIRLDSCDSASTDLSEIYTTRIYKHAPQPQRLRTILHDHQRQALSFMQGRERGWDLQDERGTNDLWQCKHDYLGHEYFVDILSGQRSSQRPPDFCGGILADDMGLGKTCSMLSLIATDDHCSDFGDATEVTVPDATPRTTIVMPLPLLQMWEKQIELHLVPGKTRSTTYYGQSRHLIDSFAAYDIVITTYDTVAGEWKAVQARSANKSPSPLLATHWHRVVLDEAYIIKNRNTNISKAVSALNGKRRWCITGTPIQNRSSDLYSLLRFLKLCPYDNFRNFERLFVEPWKDSLASAGLHNLQSLFRAIAIRRPKATITLATRHEVTQKVQFSAEENGIYETTKRGVVDLVNTAVAQSHMDGGRSYFNTLQRINDLRYICNHGTIPAKRTSNRETPTAGRAKRSIQAQADVLLGAGDIETCEVCGNELLEEQESEEDFLRAGDTPSSTTEARLCPTCDVRSLSPFTSASVTGGSNTSNPGSSIHLSSKVQSLVQAIQQVPSREKCVVFSYWTSSLELVRRALSSACITFTRYFGSMPRKKRDNILDEFANNIYPRVILVSISCGGTGLDLTAANHAFLLEPQWNPVLEEQALARVHRIGQKRPVRLVRLIMKDTHLGGEDHRAARSKASTGQAHRRWGESEQR</sequence>
<dbReference type="SUPFAM" id="SSF52540">
    <property type="entry name" value="P-loop containing nucleoside triphosphate hydrolases"/>
    <property type="match status" value="2"/>
</dbReference>
<dbReference type="CDD" id="cd18793">
    <property type="entry name" value="SF2_C_SNF"/>
    <property type="match status" value="1"/>
</dbReference>
<evidence type="ECO:0000313" key="8">
    <source>
        <dbReference type="Proteomes" id="UP001345013"/>
    </source>
</evidence>
<evidence type="ECO:0000256" key="4">
    <source>
        <dbReference type="SAM" id="MobiDB-lite"/>
    </source>
</evidence>
<feature type="region of interest" description="Disordered" evidence="4">
    <location>
        <begin position="166"/>
        <end position="189"/>
    </location>
</feature>
<dbReference type="InterPro" id="IPR014001">
    <property type="entry name" value="Helicase_ATP-bd"/>
</dbReference>
<feature type="compositionally biased region" description="Acidic residues" evidence="4">
    <location>
        <begin position="175"/>
        <end position="189"/>
    </location>
</feature>
<feature type="region of interest" description="Disordered" evidence="4">
    <location>
        <begin position="124"/>
        <end position="152"/>
    </location>
</feature>
<name>A0ABR0K192_9EURO</name>
<dbReference type="PROSITE" id="PS51192">
    <property type="entry name" value="HELICASE_ATP_BIND_1"/>
    <property type="match status" value="1"/>
</dbReference>
<dbReference type="InterPro" id="IPR049730">
    <property type="entry name" value="SNF2/RAD54-like_C"/>
</dbReference>
<evidence type="ECO:0000259" key="6">
    <source>
        <dbReference type="PROSITE" id="PS51194"/>
    </source>
</evidence>
<dbReference type="InterPro" id="IPR001650">
    <property type="entry name" value="Helicase_C-like"/>
</dbReference>
<feature type="domain" description="Helicase C-terminal" evidence="6">
    <location>
        <begin position="836"/>
        <end position="988"/>
    </location>
</feature>
<dbReference type="InterPro" id="IPR050628">
    <property type="entry name" value="SNF2_RAD54_helicase_TF"/>
</dbReference>